<dbReference type="InterPro" id="IPR052694">
    <property type="entry name" value="Mt_uS3-like"/>
</dbReference>
<evidence type="ECO:0000313" key="3">
    <source>
        <dbReference type="Proteomes" id="UP000823775"/>
    </source>
</evidence>
<protein>
    <submittedName>
        <fullName evidence="2">Uncharacterized protein</fullName>
    </submittedName>
</protein>
<dbReference type="Proteomes" id="UP000823775">
    <property type="component" value="Unassembled WGS sequence"/>
</dbReference>
<name>A0ABS8WTM0_DATST</name>
<comment type="caution">
    <text evidence="2">The sequence shown here is derived from an EMBL/GenBank/DDBJ whole genome shotgun (WGS) entry which is preliminary data.</text>
</comment>
<dbReference type="PANTHER" id="PTHR35289:SF1">
    <property type="entry name" value="ATP SYNTHASE 9 MITOCHONDRIAL-RELATED"/>
    <property type="match status" value="1"/>
</dbReference>
<proteinExistence type="predicted"/>
<sequence>MDRAGEARRGWMSERLKESVLKTEVFLNTGVRIPPSREVGKGPGGLPLGAKSKISVVLMGMKVEAREEKGYSLLAYPYIRPWYGLYMMDEGLAKAATDSLSVILTSCMQGCSEIPLQLPGPTERVYGTTKLCDYAILGDGDRRREGILCSPLLSGILVLSVGGSLPLPGPSRQGSGAEFEEDHFGIDVLLESWDQSTETGTSLDQPEAKPGHVSPAIQVAPRGNEAGPSNQPPRVVPYLYQLDEVIGVIPFSLSSRGS</sequence>
<organism evidence="2 3">
    <name type="scientific">Datura stramonium</name>
    <name type="common">Jimsonweed</name>
    <name type="synonym">Common thornapple</name>
    <dbReference type="NCBI Taxonomy" id="4076"/>
    <lineage>
        <taxon>Eukaryota</taxon>
        <taxon>Viridiplantae</taxon>
        <taxon>Streptophyta</taxon>
        <taxon>Embryophyta</taxon>
        <taxon>Tracheophyta</taxon>
        <taxon>Spermatophyta</taxon>
        <taxon>Magnoliopsida</taxon>
        <taxon>eudicotyledons</taxon>
        <taxon>Gunneridae</taxon>
        <taxon>Pentapetalae</taxon>
        <taxon>asterids</taxon>
        <taxon>lamiids</taxon>
        <taxon>Solanales</taxon>
        <taxon>Solanaceae</taxon>
        <taxon>Solanoideae</taxon>
        <taxon>Datureae</taxon>
        <taxon>Datura</taxon>
    </lineage>
</organism>
<reference evidence="2 3" key="1">
    <citation type="journal article" date="2021" name="BMC Genomics">
        <title>Datura genome reveals duplications of psychoactive alkaloid biosynthetic genes and high mutation rate following tissue culture.</title>
        <authorList>
            <person name="Rajewski A."/>
            <person name="Carter-House D."/>
            <person name="Stajich J."/>
            <person name="Litt A."/>
        </authorList>
    </citation>
    <scope>NUCLEOTIDE SEQUENCE [LARGE SCALE GENOMIC DNA]</scope>
    <source>
        <strain evidence="2">AR-01</strain>
    </source>
</reference>
<feature type="region of interest" description="Disordered" evidence="1">
    <location>
        <begin position="195"/>
        <end position="232"/>
    </location>
</feature>
<gene>
    <name evidence="2" type="ORF">HAX54_005782</name>
</gene>
<feature type="compositionally biased region" description="Polar residues" evidence="1">
    <location>
        <begin position="195"/>
        <end position="204"/>
    </location>
</feature>
<evidence type="ECO:0000313" key="2">
    <source>
        <dbReference type="EMBL" id="MCE3216267.1"/>
    </source>
</evidence>
<accession>A0ABS8WTM0</accession>
<evidence type="ECO:0000256" key="1">
    <source>
        <dbReference type="SAM" id="MobiDB-lite"/>
    </source>
</evidence>
<dbReference type="EMBL" id="JACEIK010012928">
    <property type="protein sequence ID" value="MCE3216267.1"/>
    <property type="molecule type" value="Genomic_DNA"/>
</dbReference>
<dbReference type="PANTHER" id="PTHR35289">
    <property type="entry name" value="TRANSMEMBRANE PROTEIN"/>
    <property type="match status" value="1"/>
</dbReference>
<keyword evidence="3" id="KW-1185">Reference proteome</keyword>